<sequence>MSDITLRFTAACESETAQLNRLGEVLNEEQRVLINGLTLHLEPVARAKAVLLEELASLSVLRERCLFELGIDSQAALNGWLVDKPAALVAWQALQSALHKVQAINDLNGQFINEKMTRTDEALKVLREAAISTLGYERNGSPPSLGGGRRFGSV</sequence>
<dbReference type="Pfam" id="PF05130">
    <property type="entry name" value="FlgN"/>
    <property type="match status" value="1"/>
</dbReference>
<evidence type="ECO:0000256" key="2">
    <source>
        <dbReference type="ARBA" id="ARBA00007703"/>
    </source>
</evidence>
<dbReference type="InterPro" id="IPR007809">
    <property type="entry name" value="FlgN-like"/>
</dbReference>
<evidence type="ECO:0000313" key="4">
    <source>
        <dbReference type="EMBL" id="MDN0073323.1"/>
    </source>
</evidence>
<evidence type="ECO:0000256" key="1">
    <source>
        <dbReference type="ARBA" id="ARBA00002397"/>
    </source>
</evidence>
<keyword evidence="5" id="KW-1185">Reference proteome</keyword>
<dbReference type="SUPFAM" id="SSF140566">
    <property type="entry name" value="FlgN-like"/>
    <property type="match status" value="1"/>
</dbReference>
<dbReference type="InterPro" id="IPR036679">
    <property type="entry name" value="FlgN-like_sf"/>
</dbReference>
<evidence type="ECO:0000256" key="3">
    <source>
        <dbReference type="ARBA" id="ARBA00022795"/>
    </source>
</evidence>
<keyword evidence="4" id="KW-0282">Flagellum</keyword>
<dbReference type="EMBL" id="JAUEDK010000001">
    <property type="protein sequence ID" value="MDN0073323.1"/>
    <property type="molecule type" value="Genomic_DNA"/>
</dbReference>
<name>A0ABT7XHS1_9NEIS</name>
<comment type="function">
    <text evidence="1">Required for the efficient initiation of filament assembly.</text>
</comment>
<dbReference type="Gene3D" id="1.20.58.300">
    <property type="entry name" value="FlgN-like"/>
    <property type="match status" value="1"/>
</dbReference>
<keyword evidence="4" id="KW-0966">Cell projection</keyword>
<dbReference type="RefSeq" id="WP_289827842.1">
    <property type="nucleotide sequence ID" value="NZ_JAUEDK010000001.1"/>
</dbReference>
<comment type="caution">
    <text evidence="4">The sequence shown here is derived from an EMBL/GenBank/DDBJ whole genome shotgun (WGS) entry which is preliminary data.</text>
</comment>
<keyword evidence="4" id="KW-0969">Cilium</keyword>
<proteinExistence type="inferred from homology"/>
<comment type="similarity">
    <text evidence="2">Belongs to the FlgN family.</text>
</comment>
<reference evidence="4" key="1">
    <citation type="submission" date="2023-06" db="EMBL/GenBank/DDBJ databases">
        <authorList>
            <person name="Zhang S."/>
        </authorList>
    </citation>
    <scope>NUCLEOTIDE SEQUENCE</scope>
    <source>
        <strain evidence="4">SG2303</strain>
    </source>
</reference>
<keyword evidence="3" id="KW-1005">Bacterial flagellum biogenesis</keyword>
<protein>
    <submittedName>
        <fullName evidence="4">Flagellar protein FlgN</fullName>
    </submittedName>
</protein>
<dbReference type="Proteomes" id="UP001168540">
    <property type="component" value="Unassembled WGS sequence"/>
</dbReference>
<evidence type="ECO:0000313" key="5">
    <source>
        <dbReference type="Proteomes" id="UP001168540"/>
    </source>
</evidence>
<gene>
    <name evidence="4" type="ORF">QU481_00215</name>
</gene>
<accession>A0ABT7XHS1</accession>
<organism evidence="4 5">
    <name type="scientific">Crenobacter oryzisoli</name>
    <dbReference type="NCBI Taxonomy" id="3056844"/>
    <lineage>
        <taxon>Bacteria</taxon>
        <taxon>Pseudomonadati</taxon>
        <taxon>Pseudomonadota</taxon>
        <taxon>Betaproteobacteria</taxon>
        <taxon>Neisseriales</taxon>
        <taxon>Neisseriaceae</taxon>
        <taxon>Crenobacter</taxon>
    </lineage>
</organism>